<dbReference type="AlphaFoldDB" id="B7VQI2"/>
<dbReference type="InterPro" id="IPR025489">
    <property type="entry name" value="DUF4381"/>
</dbReference>
<gene>
    <name evidence="2" type="ordered locus">VS_II0213</name>
</gene>
<accession>B7VQI2</accession>
<reference evidence="2 3" key="1">
    <citation type="submission" date="2009-02" db="EMBL/GenBank/DDBJ databases">
        <title>Vibrio splendidus str. LGP32 complete genome.</title>
        <authorList>
            <person name="Mazel D."/>
            <person name="Le Roux F."/>
        </authorList>
    </citation>
    <scope>NUCLEOTIDE SEQUENCE [LARGE SCALE GENOMIC DNA]</scope>
    <source>
        <strain evidence="2 3">LGP32</strain>
    </source>
</reference>
<keyword evidence="1" id="KW-0472">Membrane</keyword>
<keyword evidence="1" id="KW-0812">Transmembrane</keyword>
<evidence type="ECO:0008006" key="4">
    <source>
        <dbReference type="Google" id="ProtNLM"/>
    </source>
</evidence>
<sequence length="177" mass="20176">MCAIVNEPSIRSSVMNQPLDLSPIITPSAPSWWPLAWGWWLIIITAIVLIALVFFIIKRRQKNQYAKNEALACFRNSLPSNTLSPSAAQDIVRQAALSYFPREKVAGLSGDDWLAFLDAQLAKPLFAAKQSQWQWQQALYQDTTLMSDEQTKAQQQLVNDCEIWLRKALPPKRGRYE</sequence>
<feature type="transmembrane region" description="Helical" evidence="1">
    <location>
        <begin position="37"/>
        <end position="57"/>
    </location>
</feature>
<dbReference type="eggNOG" id="ENOG50331W9">
    <property type="taxonomic scope" value="Bacteria"/>
</dbReference>
<evidence type="ECO:0000313" key="3">
    <source>
        <dbReference type="Proteomes" id="UP000009100"/>
    </source>
</evidence>
<keyword evidence="1" id="KW-1133">Transmembrane helix</keyword>
<dbReference type="HOGENOM" id="CLU_113195_0_1_6"/>
<dbReference type="EMBL" id="FM954973">
    <property type="protein sequence ID" value="CAV25556.1"/>
    <property type="molecule type" value="Genomic_DNA"/>
</dbReference>
<evidence type="ECO:0000256" key="1">
    <source>
        <dbReference type="SAM" id="Phobius"/>
    </source>
</evidence>
<protein>
    <recommendedName>
        <fullName evidence="4">DUF4381 domain-containing protein</fullName>
    </recommendedName>
</protein>
<dbReference type="Proteomes" id="UP000009100">
    <property type="component" value="Chromosome 2"/>
</dbReference>
<proteinExistence type="predicted"/>
<name>B7VQI2_VIBA3</name>
<dbReference type="STRING" id="575788.VS_II0213"/>
<dbReference type="KEGG" id="vsp:VS_II0213"/>
<evidence type="ECO:0000313" key="2">
    <source>
        <dbReference type="EMBL" id="CAV25556.1"/>
    </source>
</evidence>
<organism evidence="2 3">
    <name type="scientific">Vibrio atlanticus (strain LGP32)</name>
    <name type="common">Vibrio splendidus (strain Mel32)</name>
    <dbReference type="NCBI Taxonomy" id="575788"/>
    <lineage>
        <taxon>Bacteria</taxon>
        <taxon>Pseudomonadati</taxon>
        <taxon>Pseudomonadota</taxon>
        <taxon>Gammaproteobacteria</taxon>
        <taxon>Vibrionales</taxon>
        <taxon>Vibrionaceae</taxon>
        <taxon>Vibrio</taxon>
    </lineage>
</organism>
<dbReference type="Pfam" id="PF14316">
    <property type="entry name" value="DUF4381"/>
    <property type="match status" value="1"/>
</dbReference>